<keyword evidence="12" id="KW-0808">Transferase</keyword>
<dbReference type="GO" id="GO:0044172">
    <property type="term" value="C:host cell endoplasmic reticulum-Golgi intermediate compartment"/>
    <property type="evidence" value="ECO:0007669"/>
    <property type="project" value="UniProtKB-SubCell"/>
</dbReference>
<evidence type="ECO:0000256" key="9">
    <source>
        <dbReference type="ARBA" id="ARBA00034123"/>
    </source>
</evidence>
<evidence type="ECO:0000256" key="4">
    <source>
        <dbReference type="ARBA" id="ARBA00022801"/>
    </source>
</evidence>
<evidence type="ECO:0000256" key="5">
    <source>
        <dbReference type="ARBA" id="ARBA00022812"/>
    </source>
</evidence>
<comment type="subcellular location">
    <subcellularLocation>
        <location evidence="1">Host Golgi apparatus</location>
    </subcellularLocation>
    <subcellularLocation>
        <location evidence="3">Host endoplasmic reticulum-Golgi intermediate compartment</location>
    </subcellularLocation>
    <subcellularLocation>
        <location evidence="2">Virion</location>
    </subcellularLocation>
</comment>
<dbReference type="GO" id="GO:0044177">
    <property type="term" value="C:host cell Golgi apparatus"/>
    <property type="evidence" value="ECO:0007669"/>
    <property type="project" value="UniProtKB-SubCell"/>
</dbReference>
<proteinExistence type="inferred from homology"/>
<reference evidence="12" key="1">
    <citation type="journal article" date="2016" name="Nature">
        <title>Redefining the invertebrate RNA virosphere.</title>
        <authorList>
            <person name="Shi M."/>
            <person name="Lin X.D."/>
            <person name="Tian J.H."/>
            <person name="Chen L.J."/>
            <person name="Chen X."/>
            <person name="Li C.X."/>
            <person name="Qin X.C."/>
            <person name="Li J."/>
            <person name="Cao J.P."/>
            <person name="Eden J.S."/>
            <person name="Buchmann J."/>
            <person name="Wang W."/>
            <person name="Xu J."/>
            <person name="Holmes E.C."/>
            <person name="Zhang Y.Z."/>
        </authorList>
    </citation>
    <scope>NUCLEOTIDE SEQUENCE</scope>
    <source>
        <strain evidence="12">WLJQ104070</strain>
    </source>
</reference>
<feature type="domain" description="RdRp catalytic" evidence="11">
    <location>
        <begin position="976"/>
        <end position="1171"/>
    </location>
</feature>
<accession>A0A1L3KPQ3</accession>
<protein>
    <submittedName>
        <fullName evidence="12">RNA-dependent RNA polymerase</fullName>
    </submittedName>
</protein>
<evidence type="ECO:0000256" key="3">
    <source>
        <dbReference type="ARBA" id="ARBA00004452"/>
    </source>
</evidence>
<name>A0A1L3KPQ3_9VIRU</name>
<evidence type="ECO:0000256" key="2">
    <source>
        <dbReference type="ARBA" id="ARBA00004328"/>
    </source>
</evidence>
<dbReference type="Pfam" id="PF12603">
    <property type="entry name" value="L_PA-C-like"/>
    <property type="match status" value="1"/>
</dbReference>
<dbReference type="PROSITE" id="PS50525">
    <property type="entry name" value="RDRP_SSRNA_NEG_SEG"/>
    <property type="match status" value="1"/>
</dbReference>
<sequence>MAFKDILVDSIESDILANQFICDPYSIYDSSVNPYLIDFKIDYEEVGNIVTKFRISFDCDLDDFSTGTTLKASANKIYNVTEMSSFIHDFTIEPIEMDTDVKLSYMFPLIDDGANHLTPDSIWRTTKGHYVLEYTTSGTTNVSSMEKTFAKKVASYSQALQNRLEKDKYIKFDVIVISPDSVITNCQYLTDSMIDELCYRYKMAVAINRQLVRDGITRSDVDDSETQNQKKIHDILASIRPSPSVKFMDESFLHQALKPCDRDSALKAVNDCMGKCVKKVNDRIKNIYQWDPDNHKAVGKTIQNKVSEMEEMIEKYEESVNENPLRSLFDKKSVIQLPFWVLNEGDGCISITSDNLNSESVGWSNDETFKVWLAAIQKLEMGLVSNNEEDEDLEMKIAMGEEQADPMQKGKFHRVSLEIDGSMKKELQKVGIFVDRKFQDEDIKELRRDKNNGFSLDVEVDDIDDFLENTKIWEDTETVLMKDSEILDTLMESSKLHGSEEASDISREVVESFLCTKMGRVSSFIADLATELCASIKQHCKKDQFVLKKLRHFDVYVLIKQTNSMKHLFFSLLAYNQDIEFSLSSPWKKFNSNGRVSWTEFVSVSQSKLVNLVMAESNIFASWCFHHHFFSVPIWQERNDYRVCKQTNLDTLIMLHDKSQVEEIITNMRYVMMEGFVSPPNIPNPHKMIEKLPIKIKSRLTSYIIRRCFDSIRRISNGYYFKPIDPEKPSDDMVWLNLFHPITGDRLDSPYQLINTFYIGYWKNKDETPQANTIGKMFIKILELEKDRPTKENVGETSKFEHELKYHEFNADFLKLICDHAGNYLRLSIGKDWKDVLDKEIRSKLAEADIESHSTLKATSNFGPDWYNPDVGKKYFRSKVIENLWKLADEQKTLMLELLPKSLSFLEENGESLFIDLFRKPQHGGLREIYVLTVEGRVVQLVLETISRVLCSKFSSETMTHPKNKVKIPENHAKVARKQFGSNFITMATSDDAKKWNQGHHVAKFAMMLCRLTKPLYHGIIIRGLRLWLNKKIMIPLELLKIFDCNPFLQSYDPYLARMNDCYRGRAEEIWMKRNSRYIQTETGMMQGILHYTSSLLHSILLQYYVDICRESGKNILRALDVKPNFIISTQQSSDDSSVLLTVNCQKDERVYAMALGSQLFDLKVYLSKLVGIYDSIKSTRLTLNVMEFNSEFFIYGNQFRPTSRWVSAVNRIPETEAFSARQEQMANLLTEVLEGGGSVYLCSLLQWSQGLLHYRLLGSSVNGLFFNYINALSLIKDPATGYFLMDHPMAAGLMGFKYNLWNVLMTNRTLSSKYKFMLQNMQEAIPKLKEKGIQYKTLETTTSGSFVNSILVTWGNRQKWNRMIERLNLPENWLTIINNNPWVLYKKPETRSELVLRIAAKIHSPGISESLSKGNAISRIMAASVYLISRNVVKDTSQWNLNEERRTQSLLKIALDDNKFLDGSVHEGLSKDELRMLFPFSADYHEIRENLMHFINFAGKKQLELPKKRGTNIRITESDGDYLLNPIQLVAWKWFGIDKLAAASRLKESSWNKLKENFNWLCDTPEETLKKSPFESQIQLQNFLSRLERKNRVVHLSGVAIKTNLGKSNLLTAIYQNFYPGFTLDPVFDEQKAETSRSSRQVLHCLFMICAMPLTMSRKQQLMKNIIRSTPILPWDENSARSRRNMLHIVQKHEQSCGKIEVLQKIFHNKLGIIGGYIKPQRSKYIDGNVVYYGKGIWLGCMDDVTVRIDVDSKDNMSYVTKVVLSSDTHVWATHKLIKSWLMDNNIISGIDIPSRDAAGFMNNQRIVMGPHGIGTPVYLNSNLRYVYDMDSIVSIDTIYRNFTINLRAKIKHGHEFKEHNILSVSMNQSDINMEIGRMIKFEEGFPVVAERWITGRSLKTSAARTLIDKTIDNESLRFTDLGENKIWVRDIIRESLRRKSLLPAAINLEQQSQTQVVTTEEQDRLNRMIQNDIEVGFVQGIDFSTIMMQMSTQPDVCNPLADDVYEGVDILNVMEIDPRSGPKSHPIFENYIRYLIEDISTRQLQKLLIEKKISKANRDYLKFAKFILNCGEELFTDSLSSSESDIEESDDLF</sequence>
<dbReference type="GO" id="GO:0039694">
    <property type="term" value="P:viral RNA genome replication"/>
    <property type="evidence" value="ECO:0007669"/>
    <property type="project" value="InterPro"/>
</dbReference>
<dbReference type="GO" id="GO:0044423">
    <property type="term" value="C:virion component"/>
    <property type="evidence" value="ECO:0007669"/>
    <property type="project" value="UniProtKB-KW"/>
</dbReference>
<evidence type="ECO:0000313" key="12">
    <source>
        <dbReference type="EMBL" id="APG79349.1"/>
    </source>
</evidence>
<comment type="function">
    <text evidence="10">RNA-dependent RNA polymerase, which is responsible for the replication and transcription of the viral RNA genome using antigenomic RNA as an intermediate. During transcription, synthesizes subgenomic RNAs and assures their capping by a cap-snatching mechanism, which involves the endonuclease activity cleaving the host capped pre-mRNAs. These short capped RNAs are then used as primers for viral transcription. The 3'-end of subgenomic mRNAs molecules are not polyadenylated. During replication, the polymerase binds the 5' and 3' vRNA extremities at distinct sites. In turn, significant conformational changes occur in the polymerase and in vRNA to initiate active RNA synthesis. As a consequence of the use of the same enzyme for both transcription and replication, these mechanisms need to be well coordinated.</text>
</comment>
<comment type="similarity">
    <text evidence="9">Belongs to the Bunyavirales RNA polymerase family.</text>
</comment>
<organism evidence="12">
    <name type="scientific">Wenling crustacean virus 7</name>
    <dbReference type="NCBI Taxonomy" id="1923490"/>
    <lineage>
        <taxon>Viruses</taxon>
        <taxon>Riboviria</taxon>
    </lineage>
</organism>
<keyword evidence="6" id="KW-0946">Virion</keyword>
<keyword evidence="12" id="KW-0548">Nucleotidyltransferase</keyword>
<evidence type="ECO:0000256" key="10">
    <source>
        <dbReference type="ARBA" id="ARBA00046037"/>
    </source>
</evidence>
<dbReference type="GO" id="GO:0016787">
    <property type="term" value="F:hydrolase activity"/>
    <property type="evidence" value="ECO:0007669"/>
    <property type="project" value="UniProtKB-KW"/>
</dbReference>
<keyword evidence="5" id="KW-1040">Host Golgi apparatus</keyword>
<evidence type="ECO:0000256" key="7">
    <source>
        <dbReference type="ARBA" id="ARBA00023184"/>
    </source>
</evidence>
<dbReference type="InterPro" id="IPR022531">
    <property type="entry name" value="L_PA-C-like"/>
</dbReference>
<dbReference type="Pfam" id="PF15518">
    <property type="entry name" value="L_protein_N"/>
    <property type="match status" value="1"/>
</dbReference>
<keyword evidence="12" id="KW-0696">RNA-directed RNA polymerase</keyword>
<dbReference type="GO" id="GO:0003968">
    <property type="term" value="F:RNA-directed RNA polymerase activity"/>
    <property type="evidence" value="ECO:0007669"/>
    <property type="project" value="UniProtKB-KW"/>
</dbReference>
<dbReference type="InterPro" id="IPR029124">
    <property type="entry name" value="L_protein_N"/>
</dbReference>
<evidence type="ECO:0000256" key="8">
    <source>
        <dbReference type="ARBA" id="ARBA00023211"/>
    </source>
</evidence>
<dbReference type="GO" id="GO:0006351">
    <property type="term" value="P:DNA-templated transcription"/>
    <property type="evidence" value="ECO:0007669"/>
    <property type="project" value="InterPro"/>
</dbReference>
<dbReference type="Pfam" id="PF04196">
    <property type="entry name" value="Bunya_RdRp"/>
    <property type="match status" value="1"/>
</dbReference>
<evidence type="ECO:0000259" key="11">
    <source>
        <dbReference type="PROSITE" id="PS50525"/>
    </source>
</evidence>
<keyword evidence="4" id="KW-0378">Hydrolase</keyword>
<dbReference type="InterPro" id="IPR007322">
    <property type="entry name" value="RNA_pol_bunyavir"/>
</dbReference>
<keyword evidence="8" id="KW-0464">Manganese</keyword>
<keyword evidence="7" id="KW-1038">Host endoplasmic reticulum</keyword>
<dbReference type="EMBL" id="KX884859">
    <property type="protein sequence ID" value="APG79349.1"/>
    <property type="molecule type" value="Genomic_RNA"/>
</dbReference>
<evidence type="ECO:0000256" key="1">
    <source>
        <dbReference type="ARBA" id="ARBA00004136"/>
    </source>
</evidence>
<evidence type="ECO:0000256" key="6">
    <source>
        <dbReference type="ARBA" id="ARBA00022844"/>
    </source>
</evidence>
<dbReference type="InterPro" id="IPR007099">
    <property type="entry name" value="RNA-dir_pol_NSvirus"/>
</dbReference>